<reference evidence="2 3" key="1">
    <citation type="submission" date="2020-03" db="EMBL/GenBank/DDBJ databases">
        <title>Complete genome sequence of Shewanella sp.</title>
        <authorList>
            <person name="Kim Y.-S."/>
            <person name="Kim S.-J."/>
            <person name="Jung H.-K."/>
            <person name="Kim K.-H."/>
        </authorList>
    </citation>
    <scope>NUCLEOTIDE SEQUENCE [LARGE SCALE GENOMIC DNA]</scope>
    <source>
        <strain evidence="2 3">PN3F2</strain>
        <plasmid evidence="2 3">pPN3F2_2</plasmid>
    </source>
</reference>
<name>A0A6G9QR40_9GAMM</name>
<dbReference type="RefSeq" id="WP_167680335.1">
    <property type="nucleotide sequence ID" value="NZ_CP050315.1"/>
</dbReference>
<dbReference type="KEGG" id="saes:HBH39_18700"/>
<keyword evidence="3" id="KW-1185">Reference proteome</keyword>
<keyword evidence="1" id="KW-0175">Coiled coil</keyword>
<evidence type="ECO:0000313" key="3">
    <source>
        <dbReference type="Proteomes" id="UP000502608"/>
    </source>
</evidence>
<organism evidence="2 3">
    <name type="scientific">Shewanella aestuarii</name>
    <dbReference type="NCBI Taxonomy" id="1028752"/>
    <lineage>
        <taxon>Bacteria</taxon>
        <taxon>Pseudomonadati</taxon>
        <taxon>Pseudomonadota</taxon>
        <taxon>Gammaproteobacteria</taxon>
        <taxon>Alteromonadales</taxon>
        <taxon>Shewanellaceae</taxon>
        <taxon>Shewanella</taxon>
    </lineage>
</organism>
<dbReference type="Proteomes" id="UP000502608">
    <property type="component" value="Plasmid pPN3F2_2"/>
</dbReference>
<accession>A0A6G9QR40</accession>
<sequence>MTATIQQDITQTFVENDNEAKLLDDLKNQMLKAIPDTASLFEPQYRKDFDWRTQRAAPEDEEARDERAHNEEILAKRENKTEIKSPLVAELINALMNSVGPQFKTQKLRQNYEDEQKVLDMVEQAKQLQAMNDFAKNRLEEHMKEHGIDTPEKALEAFKVDGPGSFKELTEQYEATNKAIMDIMQDASAICAKNPSAPVEMLEQIGKSIDTMTENMRQMQETAVKNVMKMVDSVVAQFAQKVGG</sequence>
<geneLocation type="plasmid" evidence="2 3">
    <name>pPN3F2_2</name>
</geneLocation>
<keyword evidence="2" id="KW-0614">Plasmid</keyword>
<dbReference type="EMBL" id="CP050315">
    <property type="protein sequence ID" value="QIR16507.1"/>
    <property type="molecule type" value="Genomic_DNA"/>
</dbReference>
<evidence type="ECO:0000256" key="1">
    <source>
        <dbReference type="SAM" id="Coils"/>
    </source>
</evidence>
<dbReference type="AlphaFoldDB" id="A0A6G9QR40"/>
<protein>
    <submittedName>
        <fullName evidence="2">Uncharacterized protein</fullName>
    </submittedName>
</protein>
<proteinExistence type="predicted"/>
<feature type="coiled-coil region" evidence="1">
    <location>
        <begin position="105"/>
        <end position="145"/>
    </location>
</feature>
<gene>
    <name evidence="2" type="ORF">HBH39_18700</name>
</gene>
<evidence type="ECO:0000313" key="2">
    <source>
        <dbReference type="EMBL" id="QIR16507.1"/>
    </source>
</evidence>